<dbReference type="GeneTree" id="ENSGT01020000230358"/>
<dbReference type="InterPro" id="IPR050199">
    <property type="entry name" value="IgHV"/>
</dbReference>
<keyword evidence="1" id="KW-0391">Immunity</keyword>
<evidence type="ECO:0000256" key="2">
    <source>
        <dbReference type="ARBA" id="ARBA00023130"/>
    </source>
</evidence>
<dbReference type="SUPFAM" id="SSF48726">
    <property type="entry name" value="Immunoglobulin"/>
    <property type="match status" value="4"/>
</dbReference>
<sequence length="497" mass="55133">MFSVALLLLLAAGCVKCEQLTQPASVTVQPGQRLTITCQVSYSVSSYYTAWIRQPAGKGLEWIGMEAVGYTTYYKDSLKNKFSIDLDSSSNTVTLNGQNVQPEDSAVYYCARYDAFDYWGKGTTVTVSSGTSTPPTVFPLMQCGSGSGATVTLGCLATGFTPSSLTYSWSKGGTPLTDFIQYPAVQKNNVYTGVSQIQVRRQDWDARQTFQCVATHAAGNGQADIVKPNVVYKLPTLKVFASSDEDEEEAAFSCFATDFSPNSYKIKWLKNGEDFNNQTDKIETTSVERTDANGTKVYSTASFLRVKSSEWSPSTEFTCLFEGKGKNGIPAFKNSSVVYKGNTVECPGCFEKDVEIEISGPSTKDLFSNNKGSLVCTVQIDEASFIKMWWEDDNNKELVGTTEVAVKIKKNRFSLTLDISYEEWSRGIKRYCFVEHSALVVPIKELYERKIETLSETNIQWICITEEDNMAVAAVTFILLFLITLLFTIVTTFFKIK</sequence>
<evidence type="ECO:0000256" key="5">
    <source>
        <dbReference type="SAM" id="SignalP"/>
    </source>
</evidence>
<evidence type="ECO:0000256" key="4">
    <source>
        <dbReference type="SAM" id="Phobius"/>
    </source>
</evidence>
<dbReference type="FunFam" id="2.60.40.10:FF:001648">
    <property type="entry name" value="Immunoglobulin heavy variable 4-3"/>
    <property type="match status" value="1"/>
</dbReference>
<feature type="signal peptide" evidence="5">
    <location>
        <begin position="1"/>
        <end position="17"/>
    </location>
</feature>
<dbReference type="GO" id="GO:0002250">
    <property type="term" value="P:adaptive immune response"/>
    <property type="evidence" value="ECO:0007669"/>
    <property type="project" value="UniProtKB-KW"/>
</dbReference>
<dbReference type="PROSITE" id="PS50835">
    <property type="entry name" value="IG_LIKE"/>
    <property type="match status" value="3"/>
</dbReference>
<dbReference type="InterPro" id="IPR013783">
    <property type="entry name" value="Ig-like_fold"/>
</dbReference>
<dbReference type="GO" id="GO:0005576">
    <property type="term" value="C:extracellular region"/>
    <property type="evidence" value="ECO:0007669"/>
    <property type="project" value="UniProtKB-ARBA"/>
</dbReference>
<dbReference type="InterPro" id="IPR007110">
    <property type="entry name" value="Ig-like_dom"/>
</dbReference>
<dbReference type="GO" id="GO:0019814">
    <property type="term" value="C:immunoglobulin complex"/>
    <property type="evidence" value="ECO:0007669"/>
    <property type="project" value="UniProtKB-KW"/>
</dbReference>
<evidence type="ECO:0000313" key="7">
    <source>
        <dbReference type="Ensembl" id="ENSDLAP00005060737.2"/>
    </source>
</evidence>
<keyword evidence="4" id="KW-0812">Transmembrane</keyword>
<feature type="domain" description="Ig-like" evidence="6">
    <location>
        <begin position="235"/>
        <end position="336"/>
    </location>
</feature>
<dbReference type="InterPro" id="IPR003597">
    <property type="entry name" value="Ig_C1-set"/>
</dbReference>
<dbReference type="Ensembl" id="ENSDLAT00005064316.2">
    <property type="protein sequence ID" value="ENSDLAP00005060737.2"/>
    <property type="gene ID" value="ENSDLAG00005025471.2"/>
</dbReference>
<evidence type="ECO:0000259" key="6">
    <source>
        <dbReference type="PROSITE" id="PS50835"/>
    </source>
</evidence>
<keyword evidence="4" id="KW-0472">Membrane</keyword>
<name>A0A8C4IS96_DICLA</name>
<keyword evidence="3" id="KW-1280">Immunoglobulin</keyword>
<evidence type="ECO:0000256" key="3">
    <source>
        <dbReference type="ARBA" id="ARBA00043265"/>
    </source>
</evidence>
<evidence type="ECO:0000256" key="1">
    <source>
        <dbReference type="ARBA" id="ARBA00022859"/>
    </source>
</evidence>
<dbReference type="Gene3D" id="2.60.40.10">
    <property type="entry name" value="Immunoglobulins"/>
    <property type="match status" value="4"/>
</dbReference>
<feature type="transmembrane region" description="Helical" evidence="4">
    <location>
        <begin position="470"/>
        <end position="494"/>
    </location>
</feature>
<dbReference type="InterPro" id="IPR036179">
    <property type="entry name" value="Ig-like_dom_sf"/>
</dbReference>
<organism evidence="7 8">
    <name type="scientific">Dicentrarchus labrax</name>
    <name type="common">European seabass</name>
    <name type="synonym">Morone labrax</name>
    <dbReference type="NCBI Taxonomy" id="13489"/>
    <lineage>
        <taxon>Eukaryota</taxon>
        <taxon>Metazoa</taxon>
        <taxon>Chordata</taxon>
        <taxon>Craniata</taxon>
        <taxon>Vertebrata</taxon>
        <taxon>Euteleostomi</taxon>
        <taxon>Actinopterygii</taxon>
        <taxon>Neopterygii</taxon>
        <taxon>Teleostei</taxon>
        <taxon>Neoteleostei</taxon>
        <taxon>Acanthomorphata</taxon>
        <taxon>Eupercaria</taxon>
        <taxon>Moronidae</taxon>
        <taxon>Dicentrarchus</taxon>
    </lineage>
</organism>
<keyword evidence="2" id="KW-1064">Adaptive immunity</keyword>
<dbReference type="InterPro" id="IPR013106">
    <property type="entry name" value="Ig_V-set"/>
</dbReference>
<reference evidence="7" key="1">
    <citation type="submission" date="2025-08" db="UniProtKB">
        <authorList>
            <consortium name="Ensembl"/>
        </authorList>
    </citation>
    <scope>IDENTIFICATION</scope>
</reference>
<dbReference type="CDD" id="cd21819">
    <property type="entry name" value="IgC1_CH1_IgM"/>
    <property type="match status" value="1"/>
</dbReference>
<protein>
    <recommendedName>
        <fullName evidence="6">Ig-like domain-containing protein</fullName>
    </recommendedName>
</protein>
<dbReference type="Proteomes" id="UP000694389">
    <property type="component" value="Unassembled WGS sequence"/>
</dbReference>
<dbReference type="Pfam" id="PF07686">
    <property type="entry name" value="V-set"/>
    <property type="match status" value="1"/>
</dbReference>
<feature type="domain" description="Ig-like" evidence="6">
    <location>
        <begin position="135"/>
        <end position="226"/>
    </location>
</feature>
<dbReference type="InterPro" id="IPR003599">
    <property type="entry name" value="Ig_sub"/>
</dbReference>
<feature type="domain" description="Ig-like" evidence="6">
    <location>
        <begin position="18"/>
        <end position="128"/>
    </location>
</feature>
<dbReference type="FunFam" id="2.60.40.10:FF:002350">
    <property type="entry name" value="Immunoglobulin heavy variable 1-4"/>
    <property type="match status" value="1"/>
</dbReference>
<proteinExistence type="predicted"/>
<dbReference type="SMART" id="SM00409">
    <property type="entry name" value="IG"/>
    <property type="match status" value="1"/>
</dbReference>
<keyword evidence="8" id="KW-1185">Reference proteome</keyword>
<feature type="chain" id="PRO_5035913778" description="Ig-like domain-containing protein" evidence="5">
    <location>
        <begin position="18"/>
        <end position="497"/>
    </location>
</feature>
<keyword evidence="4" id="KW-1133">Transmembrane helix</keyword>
<reference evidence="7" key="2">
    <citation type="submission" date="2025-09" db="UniProtKB">
        <authorList>
            <consortium name="Ensembl"/>
        </authorList>
    </citation>
    <scope>IDENTIFICATION</scope>
</reference>
<evidence type="ECO:0000313" key="8">
    <source>
        <dbReference type="Proteomes" id="UP000694389"/>
    </source>
</evidence>
<dbReference type="SMART" id="SM00407">
    <property type="entry name" value="IGc1"/>
    <property type="match status" value="2"/>
</dbReference>
<keyword evidence="5" id="KW-0732">Signal</keyword>
<dbReference type="Pfam" id="PF07654">
    <property type="entry name" value="C1-set"/>
    <property type="match status" value="2"/>
</dbReference>
<dbReference type="PANTHER" id="PTHR23266">
    <property type="entry name" value="IMMUNOGLOBULIN HEAVY CHAIN"/>
    <property type="match status" value="1"/>
</dbReference>
<accession>A0A8C4IS96</accession>
<dbReference type="SMART" id="SM00406">
    <property type="entry name" value="IGv"/>
    <property type="match status" value="1"/>
</dbReference>
<dbReference type="AlphaFoldDB" id="A0A8C4IS96"/>